<feature type="region of interest" description="Disordered" evidence="1">
    <location>
        <begin position="90"/>
        <end position="122"/>
    </location>
</feature>
<reference evidence="3" key="1">
    <citation type="journal article" date="2011" name="Nature">
        <title>Genome sequence and analysis of the tuber crop potato.</title>
        <authorList>
            <consortium name="The Potato Genome Sequencing Consortium"/>
        </authorList>
    </citation>
    <scope>NUCLEOTIDE SEQUENCE [LARGE SCALE GENOMIC DNA]</scope>
    <source>
        <strain evidence="3">cv. DM1-3 516 R44</strain>
    </source>
</reference>
<dbReference type="Proteomes" id="UP000011115">
    <property type="component" value="Unassembled WGS sequence"/>
</dbReference>
<feature type="compositionally biased region" description="Polar residues" evidence="1">
    <location>
        <begin position="90"/>
        <end position="106"/>
    </location>
</feature>
<dbReference type="HOGENOM" id="CLU_033598_2_1_1"/>
<dbReference type="PaxDb" id="4113-PGSC0003DMT400088055"/>
<protein>
    <recommendedName>
        <fullName evidence="4">Integrase core domain containing protein</fullName>
    </recommendedName>
</protein>
<dbReference type="AlphaFoldDB" id="M1DF48"/>
<proteinExistence type="predicted"/>
<accession>M1DF48</accession>
<dbReference type="EnsemblPlants" id="PGSC0003DMT400088055">
    <property type="protein sequence ID" value="PGSC0003DMT400088055"/>
    <property type="gene ID" value="PGSC0003DMG400037626"/>
</dbReference>
<name>M1DF48_SOLTU</name>
<dbReference type="Gramene" id="PGSC0003DMT400088055">
    <property type="protein sequence ID" value="PGSC0003DMT400088055"/>
    <property type="gene ID" value="PGSC0003DMG400037626"/>
</dbReference>
<keyword evidence="3" id="KW-1185">Reference proteome</keyword>
<evidence type="ECO:0000313" key="2">
    <source>
        <dbReference type="EnsemblPlants" id="PGSC0003DMT400088055"/>
    </source>
</evidence>
<reference evidence="2" key="2">
    <citation type="submission" date="2015-06" db="UniProtKB">
        <authorList>
            <consortium name="EnsemblPlants"/>
        </authorList>
    </citation>
    <scope>IDENTIFICATION</scope>
    <source>
        <strain evidence="2">DM1-3 516 R44</strain>
    </source>
</reference>
<dbReference type="InParanoid" id="M1DF48"/>
<sequence length="122" mass="13926">MTKVNRAWHTREDQVPSLHVGLSKEKVEMDHERDENMDKMMTQINFLSKHVMKGGTKSVNAVGTNSGQCPNDAKFEALYNEEVQYLGNQVGSSQHKYQQQDGNQGWNKERDGGWGDWKGGNW</sequence>
<organism evidence="2 3">
    <name type="scientific">Solanum tuberosum</name>
    <name type="common">Potato</name>
    <dbReference type="NCBI Taxonomy" id="4113"/>
    <lineage>
        <taxon>Eukaryota</taxon>
        <taxon>Viridiplantae</taxon>
        <taxon>Streptophyta</taxon>
        <taxon>Embryophyta</taxon>
        <taxon>Tracheophyta</taxon>
        <taxon>Spermatophyta</taxon>
        <taxon>Magnoliopsida</taxon>
        <taxon>eudicotyledons</taxon>
        <taxon>Gunneridae</taxon>
        <taxon>Pentapetalae</taxon>
        <taxon>asterids</taxon>
        <taxon>lamiids</taxon>
        <taxon>Solanales</taxon>
        <taxon>Solanaceae</taxon>
        <taxon>Solanoideae</taxon>
        <taxon>Solaneae</taxon>
        <taxon>Solanum</taxon>
    </lineage>
</organism>
<evidence type="ECO:0008006" key="4">
    <source>
        <dbReference type="Google" id="ProtNLM"/>
    </source>
</evidence>
<evidence type="ECO:0000256" key="1">
    <source>
        <dbReference type="SAM" id="MobiDB-lite"/>
    </source>
</evidence>
<evidence type="ECO:0000313" key="3">
    <source>
        <dbReference type="Proteomes" id="UP000011115"/>
    </source>
</evidence>